<dbReference type="RefSeq" id="WP_230552208.1">
    <property type="nucleotide sequence ID" value="NZ_JAJISD010000008.1"/>
</dbReference>
<evidence type="ECO:0000313" key="3">
    <source>
        <dbReference type="Proteomes" id="UP001198862"/>
    </source>
</evidence>
<feature type="signal peptide" evidence="1">
    <location>
        <begin position="1"/>
        <end position="22"/>
    </location>
</feature>
<name>A0ABS8KZL1_9HYPH</name>
<organism evidence="2 3">
    <name type="scientific">Reyranella aquatilis</name>
    <dbReference type="NCBI Taxonomy" id="2035356"/>
    <lineage>
        <taxon>Bacteria</taxon>
        <taxon>Pseudomonadati</taxon>
        <taxon>Pseudomonadota</taxon>
        <taxon>Alphaproteobacteria</taxon>
        <taxon>Hyphomicrobiales</taxon>
        <taxon>Reyranellaceae</taxon>
        <taxon>Reyranella</taxon>
    </lineage>
</organism>
<protein>
    <submittedName>
        <fullName evidence="2">Uncharacterized protein</fullName>
    </submittedName>
</protein>
<dbReference type="Proteomes" id="UP001198862">
    <property type="component" value="Unassembled WGS sequence"/>
</dbReference>
<accession>A0ABS8KZL1</accession>
<proteinExistence type="predicted"/>
<dbReference type="EMBL" id="JAJISD010000008">
    <property type="protein sequence ID" value="MCC8431058.1"/>
    <property type="molecule type" value="Genomic_DNA"/>
</dbReference>
<evidence type="ECO:0000313" key="2">
    <source>
        <dbReference type="EMBL" id="MCC8431058.1"/>
    </source>
</evidence>
<keyword evidence="3" id="KW-1185">Reference proteome</keyword>
<sequence>MQAAAKILGGVALLILSTESFAQDWVPTKPVWDQAVRVACKETLRYTCTLKGGCSVSTGGANFKIDFRRDKVTPGGQGGAWDIKGRAFQTYPLGSPTNPAMSILLSDGRAFRFLYKAKGPNGPFDLEGRMLGEGDTSVEVFEFSCQRY</sequence>
<keyword evidence="1" id="KW-0732">Signal</keyword>
<reference evidence="2 3" key="1">
    <citation type="submission" date="2021-11" db="EMBL/GenBank/DDBJ databases">
        <authorList>
            <person name="Lee D.-H."/>
            <person name="Kim S.-B."/>
        </authorList>
    </citation>
    <scope>NUCLEOTIDE SEQUENCE [LARGE SCALE GENOMIC DNA]</scope>
    <source>
        <strain evidence="2 3">KCTC 52223</strain>
    </source>
</reference>
<comment type="caution">
    <text evidence="2">The sequence shown here is derived from an EMBL/GenBank/DDBJ whole genome shotgun (WGS) entry which is preliminary data.</text>
</comment>
<evidence type="ECO:0000256" key="1">
    <source>
        <dbReference type="SAM" id="SignalP"/>
    </source>
</evidence>
<gene>
    <name evidence="2" type="ORF">LJ725_18945</name>
</gene>
<feature type="chain" id="PRO_5047292195" evidence="1">
    <location>
        <begin position="23"/>
        <end position="148"/>
    </location>
</feature>